<accession>A0ABP0ND99</accession>
<sequence>MSQCDCFVPKKATRFQVPPFSALRHTEDRVAAVHAHEYTVTADPDDPAQQSSGFTSSGWDKYYFFSNPASCAGPGKGNLHPTARLGRNRPAMNGPQTFTIEAFTPEELKLARIRIEKKGARTTYAESYSQLPRTGPDWSFGGHNRKSSTSVMGPIERPSGHHIMKQAAATGGGSPRPEPRGVGDVSAPGVLAAEPKGLAVDFS</sequence>
<comment type="caution">
    <text evidence="2">The sequence shown here is derived from an EMBL/GenBank/DDBJ whole genome shotgun (WGS) entry which is preliminary data.</text>
</comment>
<evidence type="ECO:0000313" key="3">
    <source>
        <dbReference type="Proteomes" id="UP001642464"/>
    </source>
</evidence>
<name>A0ABP0ND99_9DINO</name>
<evidence type="ECO:0000313" key="2">
    <source>
        <dbReference type="EMBL" id="CAK9061544.1"/>
    </source>
</evidence>
<keyword evidence="3" id="KW-1185">Reference proteome</keyword>
<protein>
    <submittedName>
        <fullName evidence="2">Uncharacterized protein</fullName>
    </submittedName>
</protein>
<dbReference type="Proteomes" id="UP001642464">
    <property type="component" value="Unassembled WGS sequence"/>
</dbReference>
<evidence type="ECO:0000256" key="1">
    <source>
        <dbReference type="SAM" id="MobiDB-lite"/>
    </source>
</evidence>
<proteinExistence type="predicted"/>
<reference evidence="2 3" key="1">
    <citation type="submission" date="2024-02" db="EMBL/GenBank/DDBJ databases">
        <authorList>
            <person name="Chen Y."/>
            <person name="Shah S."/>
            <person name="Dougan E. K."/>
            <person name="Thang M."/>
            <person name="Chan C."/>
        </authorList>
    </citation>
    <scope>NUCLEOTIDE SEQUENCE [LARGE SCALE GENOMIC DNA]</scope>
</reference>
<dbReference type="EMBL" id="CAXAMM010027779">
    <property type="protein sequence ID" value="CAK9061544.1"/>
    <property type="molecule type" value="Genomic_DNA"/>
</dbReference>
<feature type="region of interest" description="Disordered" evidence="1">
    <location>
        <begin position="166"/>
        <end position="203"/>
    </location>
</feature>
<gene>
    <name evidence="2" type="ORF">SCF082_LOCUS32218</name>
</gene>
<organism evidence="2 3">
    <name type="scientific">Durusdinium trenchii</name>
    <dbReference type="NCBI Taxonomy" id="1381693"/>
    <lineage>
        <taxon>Eukaryota</taxon>
        <taxon>Sar</taxon>
        <taxon>Alveolata</taxon>
        <taxon>Dinophyceae</taxon>
        <taxon>Suessiales</taxon>
        <taxon>Symbiodiniaceae</taxon>
        <taxon>Durusdinium</taxon>
    </lineage>
</organism>